<name>A0A0A9BGT4_ARUDO</name>
<proteinExistence type="predicted"/>
<accession>A0A0A9BGT4</accession>
<organism evidence="1">
    <name type="scientific">Arundo donax</name>
    <name type="common">Giant reed</name>
    <name type="synonym">Donax arundinaceus</name>
    <dbReference type="NCBI Taxonomy" id="35708"/>
    <lineage>
        <taxon>Eukaryota</taxon>
        <taxon>Viridiplantae</taxon>
        <taxon>Streptophyta</taxon>
        <taxon>Embryophyta</taxon>
        <taxon>Tracheophyta</taxon>
        <taxon>Spermatophyta</taxon>
        <taxon>Magnoliopsida</taxon>
        <taxon>Liliopsida</taxon>
        <taxon>Poales</taxon>
        <taxon>Poaceae</taxon>
        <taxon>PACMAD clade</taxon>
        <taxon>Arundinoideae</taxon>
        <taxon>Arundineae</taxon>
        <taxon>Arundo</taxon>
    </lineage>
</organism>
<reference evidence="1" key="1">
    <citation type="submission" date="2014-09" db="EMBL/GenBank/DDBJ databases">
        <authorList>
            <person name="Magalhaes I.L.F."/>
            <person name="Oliveira U."/>
            <person name="Santos F.R."/>
            <person name="Vidigal T.H.D.A."/>
            <person name="Brescovit A.D."/>
            <person name="Santos A.J."/>
        </authorList>
    </citation>
    <scope>NUCLEOTIDE SEQUENCE</scope>
    <source>
        <tissue evidence="1">Shoot tissue taken approximately 20 cm above the soil surface</tissue>
    </source>
</reference>
<dbReference type="EMBL" id="GBRH01234746">
    <property type="protein sequence ID" value="JAD63149.1"/>
    <property type="molecule type" value="Transcribed_RNA"/>
</dbReference>
<evidence type="ECO:0000313" key="1">
    <source>
        <dbReference type="EMBL" id="JAD63149.1"/>
    </source>
</evidence>
<sequence length="28" mass="3345">MSYEKSTLHHNGFIVMKTLVYHNSTKFM</sequence>
<protein>
    <submittedName>
        <fullName evidence="1">Uncharacterized protein</fullName>
    </submittedName>
</protein>
<dbReference type="AlphaFoldDB" id="A0A0A9BGT4"/>
<reference evidence="1" key="2">
    <citation type="journal article" date="2015" name="Data Brief">
        <title>Shoot transcriptome of the giant reed, Arundo donax.</title>
        <authorList>
            <person name="Barrero R.A."/>
            <person name="Guerrero F.D."/>
            <person name="Moolhuijzen P."/>
            <person name="Goolsby J.A."/>
            <person name="Tidwell J."/>
            <person name="Bellgard S.E."/>
            <person name="Bellgard M.I."/>
        </authorList>
    </citation>
    <scope>NUCLEOTIDE SEQUENCE</scope>
    <source>
        <tissue evidence="1">Shoot tissue taken approximately 20 cm above the soil surface</tissue>
    </source>
</reference>